<dbReference type="AlphaFoldDB" id="A0A6J3MJJ6"/>
<feature type="transmembrane region" description="Helical" evidence="9">
    <location>
        <begin position="477"/>
        <end position="500"/>
    </location>
</feature>
<feature type="domain" description="Major facilitator superfamily (MFS) profile" evidence="10">
    <location>
        <begin position="75"/>
        <end position="504"/>
    </location>
</feature>
<feature type="transmembrane region" description="Helical" evidence="9">
    <location>
        <begin position="166"/>
        <end position="188"/>
    </location>
</feature>
<keyword evidence="2 9" id="KW-0812">Transmembrane</keyword>
<feature type="transmembrane region" description="Helical" evidence="9">
    <location>
        <begin position="340"/>
        <end position="363"/>
    </location>
</feature>
<dbReference type="PROSITE" id="PS50850">
    <property type="entry name" value="MFS"/>
    <property type="match status" value="1"/>
</dbReference>
<dbReference type="RefSeq" id="XP_033464965.1">
    <property type="nucleotide sequence ID" value="XM_033600739.1"/>
</dbReference>
<proteinExistence type="inferred from homology"/>
<dbReference type="PROSITE" id="PS00216">
    <property type="entry name" value="SUGAR_TRANSPORT_1"/>
    <property type="match status" value="1"/>
</dbReference>
<evidence type="ECO:0000259" key="10">
    <source>
        <dbReference type="PROSITE" id="PS50850"/>
    </source>
</evidence>
<comment type="subcellular location">
    <subcellularLocation>
        <location evidence="1">Membrane</location>
        <topology evidence="1">Multi-pass membrane protein</topology>
    </subcellularLocation>
</comment>
<name>A0A6J3MJJ6_9PEZI</name>
<feature type="transmembrane region" description="Helical" evidence="9">
    <location>
        <begin position="228"/>
        <end position="250"/>
    </location>
</feature>
<evidence type="ECO:0000256" key="9">
    <source>
        <dbReference type="SAM" id="Phobius"/>
    </source>
</evidence>
<dbReference type="OrthoDB" id="9986881at2759"/>
<feature type="transmembrane region" description="Helical" evidence="9">
    <location>
        <begin position="409"/>
        <end position="429"/>
    </location>
</feature>
<dbReference type="InterPro" id="IPR005829">
    <property type="entry name" value="Sugar_transporter_CS"/>
</dbReference>
<dbReference type="FunFam" id="1.20.1250.20:FF:000011">
    <property type="entry name" value="MFS multidrug transporter, putative"/>
    <property type="match status" value="1"/>
</dbReference>
<evidence type="ECO:0000256" key="3">
    <source>
        <dbReference type="ARBA" id="ARBA00022989"/>
    </source>
</evidence>
<reference evidence="12" key="2">
    <citation type="submission" date="2020-04" db="EMBL/GenBank/DDBJ databases">
        <authorList>
            <consortium name="NCBI Genome Project"/>
        </authorList>
    </citation>
    <scope>NUCLEOTIDE SEQUENCE</scope>
    <source>
        <strain evidence="12">CBS 342.82</strain>
    </source>
</reference>
<dbReference type="InterPro" id="IPR020846">
    <property type="entry name" value="MFS_dom"/>
</dbReference>
<dbReference type="CDD" id="cd17323">
    <property type="entry name" value="MFS_Tpo1_MDR_like"/>
    <property type="match status" value="1"/>
</dbReference>
<evidence type="ECO:0000256" key="8">
    <source>
        <dbReference type="ARBA" id="ARBA00077167"/>
    </source>
</evidence>
<evidence type="ECO:0000256" key="2">
    <source>
        <dbReference type="ARBA" id="ARBA00022692"/>
    </source>
</evidence>
<feature type="transmembrane region" description="Helical" evidence="9">
    <location>
        <begin position="298"/>
        <end position="320"/>
    </location>
</feature>
<keyword evidence="11" id="KW-1185">Reference proteome</keyword>
<feature type="transmembrane region" description="Helical" evidence="9">
    <location>
        <begin position="384"/>
        <end position="403"/>
    </location>
</feature>
<dbReference type="PANTHER" id="PTHR23502:SF59">
    <property type="entry name" value="MULTIDRUG TRANSPORTER, PUTATIVE (AFU_ORTHOLOGUE AFUA_1G10370)-RELATED"/>
    <property type="match status" value="1"/>
</dbReference>
<dbReference type="InterPro" id="IPR036259">
    <property type="entry name" value="MFS_trans_sf"/>
</dbReference>
<dbReference type="GO" id="GO:0140115">
    <property type="term" value="P:export across plasma membrane"/>
    <property type="evidence" value="ECO:0007669"/>
    <property type="project" value="UniProtKB-ARBA"/>
</dbReference>
<organism evidence="12">
    <name type="scientific">Dissoconium aciculare CBS 342.82</name>
    <dbReference type="NCBI Taxonomy" id="1314786"/>
    <lineage>
        <taxon>Eukaryota</taxon>
        <taxon>Fungi</taxon>
        <taxon>Dikarya</taxon>
        <taxon>Ascomycota</taxon>
        <taxon>Pezizomycotina</taxon>
        <taxon>Dothideomycetes</taxon>
        <taxon>Dothideomycetidae</taxon>
        <taxon>Mycosphaerellales</taxon>
        <taxon>Dissoconiaceae</taxon>
        <taxon>Dissoconium</taxon>
    </lineage>
</organism>
<dbReference type="SUPFAM" id="SSF103473">
    <property type="entry name" value="MFS general substrate transporter"/>
    <property type="match status" value="1"/>
</dbReference>
<feature type="transmembrane region" description="Helical" evidence="9">
    <location>
        <begin position="110"/>
        <end position="130"/>
    </location>
</feature>
<keyword evidence="4 9" id="KW-0472">Membrane</keyword>
<reference evidence="12" key="3">
    <citation type="submission" date="2025-08" db="UniProtKB">
        <authorList>
            <consortium name="RefSeq"/>
        </authorList>
    </citation>
    <scope>IDENTIFICATION</scope>
    <source>
        <strain evidence="12">CBS 342.82</strain>
    </source>
</reference>
<dbReference type="GO" id="GO:0005886">
    <property type="term" value="C:plasma membrane"/>
    <property type="evidence" value="ECO:0007669"/>
    <property type="project" value="TreeGrafter"/>
</dbReference>
<dbReference type="Gene3D" id="1.20.1250.20">
    <property type="entry name" value="MFS general substrate transporter like domains"/>
    <property type="match status" value="1"/>
</dbReference>
<evidence type="ECO:0000256" key="4">
    <source>
        <dbReference type="ARBA" id="ARBA00023136"/>
    </source>
</evidence>
<comment type="function">
    <text evidence="6">MFS transporter; part of the gene cluster that mediates the biosynthesis of cercosporin, a light-activated, non-host-selective toxin. The perylenequinone chromophore of cercosporin absorbs light energy to attain an electronically-activated triplet state and produces active oxygen species such as the hydroxyl radical, superoxide, hydrogen peroxide or singlet oxygen upon reaction with oxygen molecules. These reactive oxygen species cause damage to various cellular components including lipids, proteins and nucleic acids. Responsible for secretion and accumulation of cercosporin, but does not play any roles in self-protection against the toxicity of cercosporin.</text>
</comment>
<evidence type="ECO:0000313" key="12">
    <source>
        <dbReference type="RefSeq" id="XP_033464965.1"/>
    </source>
</evidence>
<dbReference type="PANTHER" id="PTHR23502">
    <property type="entry name" value="MAJOR FACILITATOR SUPERFAMILY"/>
    <property type="match status" value="1"/>
</dbReference>
<dbReference type="Pfam" id="PF07690">
    <property type="entry name" value="MFS_1"/>
    <property type="match status" value="1"/>
</dbReference>
<reference evidence="12" key="1">
    <citation type="submission" date="2020-01" db="EMBL/GenBank/DDBJ databases">
        <authorList>
            <consortium name="DOE Joint Genome Institute"/>
            <person name="Haridas S."/>
            <person name="Albert R."/>
            <person name="Binder M."/>
            <person name="Bloem J."/>
            <person name="Labutti K."/>
            <person name="Salamov A."/>
            <person name="Andreopoulos B."/>
            <person name="Baker S.E."/>
            <person name="Barry K."/>
            <person name="Bills G."/>
            <person name="Bluhm B.H."/>
            <person name="Cannon C."/>
            <person name="Castanera R."/>
            <person name="Culley D.E."/>
            <person name="Daum C."/>
            <person name="Ezra D."/>
            <person name="Gonzalez J.B."/>
            <person name="Henrissat B."/>
            <person name="Kuo A."/>
            <person name="Liang C."/>
            <person name="Lipzen A."/>
            <person name="Lutzoni F."/>
            <person name="Magnuson J."/>
            <person name="Mondo S."/>
            <person name="Nolan M."/>
            <person name="Ohm R."/>
            <person name="Pangilinan J."/>
            <person name="Park H.-J."/>
            <person name="Ramirez L."/>
            <person name="Alfaro M."/>
            <person name="Sun H."/>
            <person name="Tritt A."/>
            <person name="Yoshinaga Y."/>
            <person name="Zwiers L.-H."/>
            <person name="Turgeon B.G."/>
            <person name="Goodwin S.B."/>
            <person name="Spatafora J.W."/>
            <person name="Crous P.W."/>
            <person name="Grigoriev I.V."/>
        </authorList>
    </citation>
    <scope>NUCLEOTIDE SEQUENCE</scope>
    <source>
        <strain evidence="12">CBS 342.82</strain>
    </source>
</reference>
<dbReference type="InterPro" id="IPR011701">
    <property type="entry name" value="MFS"/>
</dbReference>
<dbReference type="GeneID" id="54358539"/>
<evidence type="ECO:0000256" key="1">
    <source>
        <dbReference type="ARBA" id="ARBA00004141"/>
    </source>
</evidence>
<feature type="transmembrane region" description="Helical" evidence="9">
    <location>
        <begin position="76"/>
        <end position="98"/>
    </location>
</feature>
<dbReference type="GO" id="GO:0022857">
    <property type="term" value="F:transmembrane transporter activity"/>
    <property type="evidence" value="ECO:0007669"/>
    <property type="project" value="InterPro"/>
</dbReference>
<comment type="similarity">
    <text evidence="5">Belongs to the major facilitator superfamily. CAR1 family.</text>
</comment>
<keyword evidence="3 9" id="KW-1133">Transmembrane helix</keyword>
<dbReference type="Proteomes" id="UP000504637">
    <property type="component" value="Unplaced"/>
</dbReference>
<evidence type="ECO:0000256" key="7">
    <source>
        <dbReference type="ARBA" id="ARBA00069139"/>
    </source>
</evidence>
<feature type="transmembrane region" description="Helical" evidence="9">
    <location>
        <begin position="200"/>
        <end position="222"/>
    </location>
</feature>
<feature type="transmembrane region" description="Helical" evidence="9">
    <location>
        <begin position="441"/>
        <end position="465"/>
    </location>
</feature>
<evidence type="ECO:0000256" key="6">
    <source>
        <dbReference type="ARBA" id="ARBA00053977"/>
    </source>
</evidence>
<accession>A0A6J3MJJ6</accession>
<sequence>MKLFTLIVINANEIHTKDSNEDPSWKSRLSATGRQYGFTHALATEEMGAQYLVDFEGPTDPYNPLNWTSRRKAKTLVIYSSIALITAFNTAVFEPAVPQIAEEFGVSEEIATLGTTLNLLATGLFPLLLAPLSEVYGRKWTVTAPAFIAACFAFACGSSKDLQSILITRFFQGGFGAGVIANLGGILGDIYSPQQRGAAMVMYSTCVVAGPLTAPIIGSAVVTSHLGWRWTMFLVGIFQMVFSVSAMLFVSETYTPVLLSRKASELRHATRNWALHSKHEEWNVSFRELARKYLIRPFLLMINPVCFLMSFYASFVYGLIYGSLAAVPYIFENYRGWHPVVASLPFLALLIGCFIGLIVNLGNTKLYVKAMEANGGKAVPEARLYPMMGGSFFLTGGIFLLGWTGATGISWVVPCIGLLFVGGGFFPIFQGSLNYLIDTFLPVAASALATTTFMRCMLAAVFPLFMTPMLEALGVGWGLSILGFVGVVMIPVPFLFFTFGPRLRAKGIAMPV</sequence>
<evidence type="ECO:0000256" key="5">
    <source>
        <dbReference type="ARBA" id="ARBA00038347"/>
    </source>
</evidence>
<gene>
    <name evidence="12" type="ORF">K489DRAFT_310920</name>
</gene>
<protein>
    <recommendedName>
        <fullName evidence="7">Cercosporin MFS transporter CTB4</fullName>
    </recommendedName>
    <alternativeName>
        <fullName evidence="8">Cercosporin toxin biosynthesis cluster protein 4</fullName>
    </alternativeName>
</protein>
<evidence type="ECO:0000313" key="11">
    <source>
        <dbReference type="Proteomes" id="UP000504637"/>
    </source>
</evidence>
<feature type="transmembrane region" description="Helical" evidence="9">
    <location>
        <begin position="142"/>
        <end position="160"/>
    </location>
</feature>
<dbReference type="GO" id="GO:0042908">
    <property type="term" value="P:xenobiotic transport"/>
    <property type="evidence" value="ECO:0007669"/>
    <property type="project" value="UniProtKB-ARBA"/>
</dbReference>